<organism evidence="2 3">
    <name type="scientific">Enterococcus hirae</name>
    <dbReference type="NCBI Taxonomy" id="1354"/>
    <lineage>
        <taxon>Bacteria</taxon>
        <taxon>Bacillati</taxon>
        <taxon>Bacillota</taxon>
        <taxon>Bacilli</taxon>
        <taxon>Lactobacillales</taxon>
        <taxon>Enterococcaceae</taxon>
        <taxon>Enterococcus</taxon>
    </lineage>
</organism>
<gene>
    <name evidence="2" type="ORF">EB03_00633</name>
</gene>
<proteinExistence type="predicted"/>
<dbReference type="AlphaFoldDB" id="A0AB37IE30"/>
<evidence type="ECO:0000256" key="1">
    <source>
        <dbReference type="SAM" id="MobiDB-lite"/>
    </source>
</evidence>
<evidence type="ECO:0000313" key="2">
    <source>
        <dbReference type="EMBL" id="RBT69586.1"/>
    </source>
</evidence>
<protein>
    <submittedName>
        <fullName evidence="2">Uncharacterized protein</fullName>
    </submittedName>
</protein>
<sequence length="35" mass="3964">MNEQIGRLENQLFPTTTQAKKGSLREVEVRCSSGR</sequence>
<dbReference type="Proteomes" id="UP000253498">
    <property type="component" value="Unassembled WGS sequence"/>
</dbReference>
<comment type="caution">
    <text evidence="2">The sequence shown here is derived from an EMBL/GenBank/DDBJ whole genome shotgun (WGS) entry which is preliminary data.</text>
</comment>
<name>A0AB37IE30_ENTHR</name>
<dbReference type="EMBL" id="LESJ01000003">
    <property type="protein sequence ID" value="RBT69586.1"/>
    <property type="molecule type" value="Genomic_DNA"/>
</dbReference>
<reference evidence="2 3" key="1">
    <citation type="submission" date="2015-06" db="EMBL/GenBank/DDBJ databases">
        <title>The Genome Sequence of Enterococcus hirae 88EA1.</title>
        <authorList>
            <consortium name="The Broad Institute Genomics Platform"/>
            <consortium name="The Broad Institute Genome Sequencing Center for Infectious Disease"/>
            <person name="Earl A.M."/>
            <person name="Van Tyne D."/>
            <person name="Lebreton F."/>
            <person name="Saavedra J.T."/>
            <person name="Gilmore M.S."/>
            <person name="Manson McGuire A."/>
            <person name="Clock S."/>
            <person name="Crupain M."/>
            <person name="Rangan U."/>
            <person name="Young S."/>
            <person name="Abouelleil A."/>
            <person name="Cao P."/>
            <person name="Chapman S.B."/>
            <person name="Griggs A."/>
            <person name="Priest M."/>
            <person name="Shea T."/>
            <person name="Wortman J."/>
            <person name="Nusbaum C."/>
            <person name="Birren B."/>
        </authorList>
    </citation>
    <scope>NUCLEOTIDE SEQUENCE [LARGE SCALE GENOMIC DNA]</scope>
    <source>
        <strain evidence="2 3">88EA1</strain>
    </source>
</reference>
<feature type="region of interest" description="Disordered" evidence="1">
    <location>
        <begin position="1"/>
        <end position="35"/>
    </location>
</feature>
<evidence type="ECO:0000313" key="3">
    <source>
        <dbReference type="Proteomes" id="UP000253498"/>
    </source>
</evidence>
<accession>A0AB37IE30</accession>